<dbReference type="Proteomes" id="UP000002663">
    <property type="component" value="Chromosome"/>
</dbReference>
<name>A0AAN1SHN1_TETHN</name>
<reference evidence="1 2" key="1">
    <citation type="submission" date="2011-01" db="EMBL/GenBank/DDBJ databases">
        <title>Whole genome sequence of Tetragenococcus halophilus NBRC 12172.</title>
        <authorList>
            <person name="Nakazawa H."/>
            <person name="Omata S."/>
            <person name="Koga C."/>
            <person name="Watanabe Y."/>
            <person name="Katano Y."/>
            <person name="Ito N."/>
            <person name="Tsukatani N."/>
            <person name="Ankai A."/>
            <person name="Oguchi A."/>
            <person name="Fukui S."/>
            <person name="Yashiro I."/>
            <person name="Kamata S."/>
            <person name="Hashimoto Y."/>
            <person name="Yamazaki J."/>
            <person name="Taguchi H."/>
            <person name="Tanaka A."/>
            <person name="Koyama T."/>
            <person name="Ichige A."/>
            <person name="Hanya Y."/>
            <person name="Tanikawa S."/>
            <person name="Yamazaki S."/>
            <person name="Fujita N."/>
        </authorList>
    </citation>
    <scope>NUCLEOTIDE SEQUENCE [LARGE SCALE GENOMIC DNA]</scope>
    <source>
        <strain evidence="2">DSM 20338 / JCM 20259 / NCIMB 9735 / NBRC 12172</strain>
    </source>
</reference>
<evidence type="ECO:0000313" key="1">
    <source>
        <dbReference type="EMBL" id="BAK94992.1"/>
    </source>
</evidence>
<dbReference type="KEGG" id="thl:TEH_16650"/>
<dbReference type="InterPro" id="IPR011032">
    <property type="entry name" value="GroES-like_sf"/>
</dbReference>
<gene>
    <name evidence="1" type="ordered locus">TEH_16650</name>
</gene>
<protein>
    <submittedName>
        <fullName evidence="1">Oxidoreductase</fullName>
    </submittedName>
</protein>
<dbReference type="EMBL" id="AP012046">
    <property type="protein sequence ID" value="BAK94992.1"/>
    <property type="molecule type" value="Genomic_DNA"/>
</dbReference>
<proteinExistence type="predicted"/>
<organism evidence="1 2">
    <name type="scientific">Tetragenococcus halophilus (strain DSM 20338 / JCM 20259 / NCIMB 9735 / NBRC 12172)</name>
    <name type="common">Pediococcus halophilus</name>
    <dbReference type="NCBI Taxonomy" id="945021"/>
    <lineage>
        <taxon>Bacteria</taxon>
        <taxon>Bacillati</taxon>
        <taxon>Bacillota</taxon>
        <taxon>Bacilli</taxon>
        <taxon>Lactobacillales</taxon>
        <taxon>Enterococcaceae</taxon>
        <taxon>Tetragenococcus</taxon>
    </lineage>
</organism>
<dbReference type="AlphaFoldDB" id="A0AAN1SHN1"/>
<sequence>MKALYFNEFGDSSVLQYGEVAEPQINENEVLIN</sequence>
<accession>A0AAN1SHN1</accession>
<dbReference type="SUPFAM" id="SSF50129">
    <property type="entry name" value="GroES-like"/>
    <property type="match status" value="1"/>
</dbReference>
<evidence type="ECO:0000313" key="2">
    <source>
        <dbReference type="Proteomes" id="UP000002663"/>
    </source>
</evidence>
<dbReference type="Gene3D" id="3.90.180.10">
    <property type="entry name" value="Medium-chain alcohol dehydrogenases, catalytic domain"/>
    <property type="match status" value="1"/>
</dbReference>